<sequence>MKRRIVLVFDILPHPEAGGLSVTYQALIPLLQDRYDFCIISVFNCGYSQNERYPDTPIINLFRHHTDIRYAKIKPLLKQGHLLQVLNILYSIFLYLAAAPAAGRRMKKHLRSDDILIAVSPAAARFIPKARTFILEVHVFYEYFFGKNKLGRIQASLMKKPALTIFRTKADMKKAMPTMNAHYVYNFFDETKYDSLLQIDAPTRSHRILFMGRLNTQKNPERMLRCAEALKKRGVAFQLDIYGTGPKEEKMREWIRSHDLTSCVTMKGFTKDKTIYNQYALHWQTSDFEGLSLSIIEAKAFGVPTISTDWGPGVYEVIHDGQDGYICQSEDQFVQKTAELLNDRERMRAMSYAAKQNAAEFGKTQARRHWLYILENAEKGNYQLEENWNETTCNRI</sequence>
<dbReference type="Gene3D" id="3.40.50.2000">
    <property type="entry name" value="Glycogen Phosphorylase B"/>
    <property type="match status" value="2"/>
</dbReference>
<accession>A0A7W8CZM3</accession>
<dbReference type="PANTHER" id="PTHR12526">
    <property type="entry name" value="GLYCOSYLTRANSFERASE"/>
    <property type="match status" value="1"/>
</dbReference>
<dbReference type="Pfam" id="PF00534">
    <property type="entry name" value="Glycos_transf_1"/>
    <property type="match status" value="1"/>
</dbReference>
<proteinExistence type="predicted"/>
<organism evidence="3 4">
    <name type="scientific">Catenisphaera adipataccumulans</name>
    <dbReference type="NCBI Taxonomy" id="700500"/>
    <lineage>
        <taxon>Bacteria</taxon>
        <taxon>Bacillati</taxon>
        <taxon>Bacillota</taxon>
        <taxon>Erysipelotrichia</taxon>
        <taxon>Erysipelotrichales</taxon>
        <taxon>Erysipelotrichaceae</taxon>
        <taxon>Catenisphaera</taxon>
    </lineage>
</organism>
<dbReference type="GO" id="GO:0016757">
    <property type="term" value="F:glycosyltransferase activity"/>
    <property type="evidence" value="ECO:0007669"/>
    <property type="project" value="InterPro"/>
</dbReference>
<evidence type="ECO:0000313" key="3">
    <source>
        <dbReference type="EMBL" id="MBB5182885.1"/>
    </source>
</evidence>
<keyword evidence="3" id="KW-0808">Transferase</keyword>
<keyword evidence="1" id="KW-0812">Transmembrane</keyword>
<name>A0A7W8CZM3_9FIRM</name>
<comment type="caution">
    <text evidence="3">The sequence shown here is derived from an EMBL/GenBank/DDBJ whole genome shotgun (WGS) entry which is preliminary data.</text>
</comment>
<evidence type="ECO:0000256" key="1">
    <source>
        <dbReference type="SAM" id="Phobius"/>
    </source>
</evidence>
<dbReference type="AlphaFoldDB" id="A0A7W8CZM3"/>
<evidence type="ECO:0000259" key="2">
    <source>
        <dbReference type="Pfam" id="PF00534"/>
    </source>
</evidence>
<dbReference type="InterPro" id="IPR001296">
    <property type="entry name" value="Glyco_trans_1"/>
</dbReference>
<feature type="domain" description="Glycosyl transferase family 1" evidence="2">
    <location>
        <begin position="202"/>
        <end position="356"/>
    </location>
</feature>
<keyword evidence="1" id="KW-0472">Membrane</keyword>
<protein>
    <submittedName>
        <fullName evidence="3">Glycosyltransferase involved in cell wall biosynthesis</fullName>
    </submittedName>
</protein>
<gene>
    <name evidence="3" type="ORF">HNQ47_000905</name>
</gene>
<dbReference type="PANTHER" id="PTHR12526:SF630">
    <property type="entry name" value="GLYCOSYLTRANSFERASE"/>
    <property type="match status" value="1"/>
</dbReference>
<dbReference type="RefSeq" id="WP_183327988.1">
    <property type="nucleotide sequence ID" value="NZ_JACHHK010000003.1"/>
</dbReference>
<reference evidence="3 4" key="1">
    <citation type="submission" date="2020-08" db="EMBL/GenBank/DDBJ databases">
        <title>Genomic Encyclopedia of Type Strains, Phase IV (KMG-IV): sequencing the most valuable type-strain genomes for metagenomic binning, comparative biology and taxonomic classification.</title>
        <authorList>
            <person name="Goeker M."/>
        </authorList>
    </citation>
    <scope>NUCLEOTIDE SEQUENCE [LARGE SCALE GENOMIC DNA]</scope>
    <source>
        <strain evidence="3 4">DSM 25799</strain>
    </source>
</reference>
<keyword evidence="1" id="KW-1133">Transmembrane helix</keyword>
<dbReference type="Proteomes" id="UP000539953">
    <property type="component" value="Unassembled WGS sequence"/>
</dbReference>
<dbReference type="SUPFAM" id="SSF53756">
    <property type="entry name" value="UDP-Glycosyltransferase/glycogen phosphorylase"/>
    <property type="match status" value="1"/>
</dbReference>
<dbReference type="EMBL" id="JACHHK010000003">
    <property type="protein sequence ID" value="MBB5182885.1"/>
    <property type="molecule type" value="Genomic_DNA"/>
</dbReference>
<evidence type="ECO:0000313" key="4">
    <source>
        <dbReference type="Proteomes" id="UP000539953"/>
    </source>
</evidence>
<feature type="transmembrane region" description="Helical" evidence="1">
    <location>
        <begin position="82"/>
        <end position="102"/>
    </location>
</feature>
<keyword evidence="4" id="KW-1185">Reference proteome</keyword>